<proteinExistence type="predicted"/>
<feature type="region of interest" description="Disordered" evidence="1">
    <location>
        <begin position="47"/>
        <end position="100"/>
    </location>
</feature>
<evidence type="ECO:0000313" key="3">
    <source>
        <dbReference type="Proteomes" id="UP000187455"/>
    </source>
</evidence>
<feature type="compositionally biased region" description="Polar residues" evidence="1">
    <location>
        <begin position="60"/>
        <end position="100"/>
    </location>
</feature>
<organism evidence="2 3">
    <name type="scientific">Smittium mucronatum</name>
    <dbReference type="NCBI Taxonomy" id="133383"/>
    <lineage>
        <taxon>Eukaryota</taxon>
        <taxon>Fungi</taxon>
        <taxon>Fungi incertae sedis</taxon>
        <taxon>Zoopagomycota</taxon>
        <taxon>Kickxellomycotina</taxon>
        <taxon>Harpellomycetes</taxon>
        <taxon>Harpellales</taxon>
        <taxon>Legeriomycetaceae</taxon>
        <taxon>Smittium</taxon>
    </lineage>
</organism>
<protein>
    <submittedName>
        <fullName evidence="2">Uncharacterized protein</fullName>
    </submittedName>
</protein>
<dbReference type="EMBL" id="LSSL01001024">
    <property type="protein sequence ID" value="OLY83180.1"/>
    <property type="molecule type" value="Genomic_DNA"/>
</dbReference>
<dbReference type="AlphaFoldDB" id="A0A1R0H240"/>
<accession>A0A1R0H240</accession>
<dbReference type="Proteomes" id="UP000187455">
    <property type="component" value="Unassembled WGS sequence"/>
</dbReference>
<gene>
    <name evidence="2" type="ORF">AYI68_g2689</name>
</gene>
<comment type="caution">
    <text evidence="2">The sequence shown here is derived from an EMBL/GenBank/DDBJ whole genome shotgun (WGS) entry which is preliminary data.</text>
</comment>
<keyword evidence="3" id="KW-1185">Reference proteome</keyword>
<reference evidence="2 3" key="1">
    <citation type="journal article" date="2016" name="Mol. Biol. Evol.">
        <title>Genome-Wide Survey of Gut Fungi (Harpellales) Reveals the First Horizontally Transferred Ubiquitin Gene from a Mosquito Host.</title>
        <authorList>
            <person name="Wang Y."/>
            <person name="White M.M."/>
            <person name="Kvist S."/>
            <person name="Moncalvo J.M."/>
        </authorList>
    </citation>
    <scope>NUCLEOTIDE SEQUENCE [LARGE SCALE GENOMIC DNA]</scope>
    <source>
        <strain evidence="2 3">ALG-7-W6</strain>
    </source>
</reference>
<evidence type="ECO:0000256" key="1">
    <source>
        <dbReference type="SAM" id="MobiDB-lite"/>
    </source>
</evidence>
<name>A0A1R0H240_9FUNG</name>
<sequence>MEVTCHATQLTESTIKNLITKYQLNKMVPAKKTVSKSRAQRNSPFIQLQQSGYSFPAATAPNQSSTPEKHLTNASNIQGGQSQGKRSYFFSQKSMNSGTQ</sequence>
<evidence type="ECO:0000313" key="2">
    <source>
        <dbReference type="EMBL" id="OLY83180.1"/>
    </source>
</evidence>